<dbReference type="Pfam" id="PF00281">
    <property type="entry name" value="Ribosomal_L5"/>
    <property type="match status" value="1"/>
</dbReference>
<evidence type="ECO:0000313" key="14">
    <source>
        <dbReference type="Proteomes" id="UP000252139"/>
    </source>
</evidence>
<evidence type="ECO:0000256" key="1">
    <source>
        <dbReference type="ARBA" id="ARBA00004021"/>
    </source>
</evidence>
<keyword evidence="8 10" id="KW-0687">Ribonucleoprotein</keyword>
<dbReference type="InterPro" id="IPR013083">
    <property type="entry name" value="Znf_RING/FYVE/PHD"/>
</dbReference>
<dbReference type="STRING" id="86630.A0A367JVC8"/>
<keyword evidence="6" id="KW-0862">Zinc</keyword>
<dbReference type="PROSITE" id="PS01193">
    <property type="entry name" value="RIBOSOMAL_S8E"/>
    <property type="match status" value="1"/>
</dbReference>
<evidence type="ECO:0000256" key="4">
    <source>
        <dbReference type="ARBA" id="ARBA00022723"/>
    </source>
</evidence>
<dbReference type="AlphaFoldDB" id="A0A367JVC8"/>
<dbReference type="GO" id="GO:0006412">
    <property type="term" value="P:translation"/>
    <property type="evidence" value="ECO:0007669"/>
    <property type="project" value="InterPro"/>
</dbReference>
<dbReference type="Gene3D" id="3.10.290.70">
    <property type="match status" value="1"/>
</dbReference>
<dbReference type="InterPro" id="IPR017907">
    <property type="entry name" value="Znf_RING_CS"/>
</dbReference>
<dbReference type="Pfam" id="PF03105">
    <property type="entry name" value="SPX"/>
    <property type="match status" value="1"/>
</dbReference>
<keyword evidence="7 10" id="KW-0689">Ribosomal protein</keyword>
<dbReference type="FunFam" id="1.10.168.20:FF:000001">
    <property type="entry name" value="40S ribosomal protein S8"/>
    <property type="match status" value="1"/>
</dbReference>
<dbReference type="FunFam" id="3.10.290.70:FF:000001">
    <property type="entry name" value="40S ribosomal protein S8"/>
    <property type="match status" value="1"/>
</dbReference>
<dbReference type="SUPFAM" id="SSF57850">
    <property type="entry name" value="RING/U-box"/>
    <property type="match status" value="1"/>
</dbReference>
<dbReference type="InterPro" id="IPR001841">
    <property type="entry name" value="Znf_RING"/>
</dbReference>
<gene>
    <name evidence="13" type="primary">RPL11_3</name>
    <name evidence="13" type="ORF">CU097_012851</name>
</gene>
<dbReference type="InterPro" id="IPR004331">
    <property type="entry name" value="SPX_dom"/>
</dbReference>
<comment type="similarity">
    <text evidence="2 10">Belongs to the eukaryotic ribosomal protein eS8 family.</text>
</comment>
<evidence type="ECO:0000259" key="12">
    <source>
        <dbReference type="PROSITE" id="PS51382"/>
    </source>
</evidence>
<evidence type="ECO:0000259" key="11">
    <source>
        <dbReference type="PROSITE" id="PS50089"/>
    </source>
</evidence>
<dbReference type="InterPro" id="IPR031310">
    <property type="entry name" value="Ribosomal_uL5_N"/>
</dbReference>
<dbReference type="Proteomes" id="UP000252139">
    <property type="component" value="Unassembled WGS sequence"/>
</dbReference>
<dbReference type="PANTHER" id="PTHR10394">
    <property type="entry name" value="40S RIBOSOMAL PROTEIN S8"/>
    <property type="match status" value="1"/>
</dbReference>
<dbReference type="GO" id="GO:0005840">
    <property type="term" value="C:ribosome"/>
    <property type="evidence" value="ECO:0007669"/>
    <property type="project" value="UniProtKB-KW"/>
</dbReference>
<dbReference type="NCBIfam" id="TIGR00307">
    <property type="entry name" value="eS8"/>
    <property type="match status" value="1"/>
</dbReference>
<organism evidence="13 14">
    <name type="scientific">Rhizopus azygosporus</name>
    <name type="common">Rhizopus microsporus var. azygosporus</name>
    <dbReference type="NCBI Taxonomy" id="86630"/>
    <lineage>
        <taxon>Eukaryota</taxon>
        <taxon>Fungi</taxon>
        <taxon>Fungi incertae sedis</taxon>
        <taxon>Mucoromycota</taxon>
        <taxon>Mucoromycotina</taxon>
        <taxon>Mucoromycetes</taxon>
        <taxon>Mucorales</taxon>
        <taxon>Mucorineae</taxon>
        <taxon>Rhizopodaceae</taxon>
        <taxon>Rhizopus</taxon>
    </lineage>
</organism>
<dbReference type="PROSITE" id="PS51382">
    <property type="entry name" value="SPX"/>
    <property type="match status" value="1"/>
</dbReference>
<dbReference type="Pfam" id="PF00673">
    <property type="entry name" value="Ribosomal_L5_C"/>
    <property type="match status" value="1"/>
</dbReference>
<evidence type="ECO:0000256" key="2">
    <source>
        <dbReference type="ARBA" id="ARBA00005257"/>
    </source>
</evidence>
<dbReference type="Gene3D" id="3.30.1440.10">
    <property type="match status" value="1"/>
</dbReference>
<dbReference type="CDD" id="cd11380">
    <property type="entry name" value="Ribosomal_S8e_like"/>
    <property type="match status" value="1"/>
</dbReference>
<evidence type="ECO:0000256" key="8">
    <source>
        <dbReference type="ARBA" id="ARBA00023274"/>
    </source>
</evidence>
<dbReference type="GO" id="GO:0003735">
    <property type="term" value="F:structural constituent of ribosome"/>
    <property type="evidence" value="ECO:0007669"/>
    <property type="project" value="InterPro"/>
</dbReference>
<dbReference type="Gene3D" id="1.10.168.20">
    <property type="entry name" value="Ribosomal protein S8e, subdomain"/>
    <property type="match status" value="1"/>
</dbReference>
<dbReference type="InterPro" id="IPR001047">
    <property type="entry name" value="Ribosomal_eS8"/>
</dbReference>
<dbReference type="SMART" id="SM00184">
    <property type="entry name" value="RING"/>
    <property type="match status" value="1"/>
</dbReference>
<evidence type="ECO:0000256" key="9">
    <source>
        <dbReference type="PROSITE-ProRule" id="PRU00175"/>
    </source>
</evidence>
<dbReference type="NCBIfam" id="NF003258">
    <property type="entry name" value="PRK04219.1"/>
    <property type="match status" value="1"/>
</dbReference>
<comment type="similarity">
    <text evidence="3">Belongs to the universal ribosomal protein uL5 family.</text>
</comment>
<dbReference type="GO" id="GO:0008270">
    <property type="term" value="F:zinc ion binding"/>
    <property type="evidence" value="ECO:0007669"/>
    <property type="project" value="UniProtKB-KW"/>
</dbReference>
<reference evidence="13 14" key="1">
    <citation type="journal article" date="2018" name="G3 (Bethesda)">
        <title>Phylogenetic and Phylogenomic Definition of Rhizopus Species.</title>
        <authorList>
            <person name="Gryganskyi A.P."/>
            <person name="Golan J."/>
            <person name="Dolatabadi S."/>
            <person name="Mondo S."/>
            <person name="Robb S."/>
            <person name="Idnurm A."/>
            <person name="Muszewska A."/>
            <person name="Steczkiewicz K."/>
            <person name="Masonjones S."/>
            <person name="Liao H.L."/>
            <person name="Gajdeczka M.T."/>
            <person name="Anike F."/>
            <person name="Vuek A."/>
            <person name="Anishchenko I.M."/>
            <person name="Voigt K."/>
            <person name="de Hoog G.S."/>
            <person name="Smith M.E."/>
            <person name="Heitman J."/>
            <person name="Vilgalys R."/>
            <person name="Stajich J.E."/>
        </authorList>
    </citation>
    <scope>NUCLEOTIDE SEQUENCE [LARGE SCALE GENOMIC DNA]</scope>
    <source>
        <strain evidence="13 14">CBS 357.93</strain>
    </source>
</reference>
<dbReference type="Pfam" id="PF13445">
    <property type="entry name" value="zf-RING_UBOX"/>
    <property type="match status" value="1"/>
</dbReference>
<dbReference type="InterPro" id="IPR020929">
    <property type="entry name" value="Ribosomal_uL5_CS"/>
</dbReference>
<dbReference type="PROSITE" id="PS00518">
    <property type="entry name" value="ZF_RING_1"/>
    <property type="match status" value="1"/>
</dbReference>
<dbReference type="InterPro" id="IPR057266">
    <property type="entry name" value="Ribosomal_uL5_euk/arc-type"/>
</dbReference>
<proteinExistence type="inferred from homology"/>
<dbReference type="InterPro" id="IPR018283">
    <property type="entry name" value="Ribosomal_eS8_CS"/>
</dbReference>
<dbReference type="InterPro" id="IPR042563">
    <property type="entry name" value="Ribosomal_protein_eS8_euk"/>
</dbReference>
<accession>A0A367JVC8</accession>
<dbReference type="InterPro" id="IPR031309">
    <property type="entry name" value="Ribosomal_uL5_C"/>
</dbReference>
<dbReference type="InterPro" id="IPR022309">
    <property type="entry name" value="Ribosomal_Se8/biogenesis_NSA2"/>
</dbReference>
<keyword evidence="4" id="KW-0479">Metal-binding</keyword>
<protein>
    <recommendedName>
        <fullName evidence="10">40S ribosomal protein S8</fullName>
    </recommendedName>
</protein>
<dbReference type="FunFam" id="3.30.1440.10:FF:000002">
    <property type="entry name" value="60S ribosomal protein L11"/>
    <property type="match status" value="1"/>
</dbReference>
<dbReference type="GO" id="GO:1990904">
    <property type="term" value="C:ribonucleoprotein complex"/>
    <property type="evidence" value="ECO:0007669"/>
    <property type="project" value="UniProtKB-KW"/>
</dbReference>
<keyword evidence="5 9" id="KW-0863">Zinc-finger</keyword>
<dbReference type="OrthoDB" id="1703270at2759"/>
<dbReference type="EMBL" id="PJQL01000644">
    <property type="protein sequence ID" value="RCH93886.1"/>
    <property type="molecule type" value="Genomic_DNA"/>
</dbReference>
<dbReference type="InterPro" id="IPR022803">
    <property type="entry name" value="Ribosomal_uL5_dom_sf"/>
</dbReference>
<name>A0A367JVC8_RHIAZ</name>
<evidence type="ECO:0000256" key="3">
    <source>
        <dbReference type="ARBA" id="ARBA00008553"/>
    </source>
</evidence>
<dbReference type="InterPro" id="IPR027370">
    <property type="entry name" value="Znf-RING_euk"/>
</dbReference>
<evidence type="ECO:0000256" key="7">
    <source>
        <dbReference type="ARBA" id="ARBA00022980"/>
    </source>
</evidence>
<dbReference type="PROSITE" id="PS00358">
    <property type="entry name" value="RIBOSOMAL_L5"/>
    <property type="match status" value="1"/>
</dbReference>
<evidence type="ECO:0000256" key="10">
    <source>
        <dbReference type="RuleBase" id="RU000669"/>
    </source>
</evidence>
<keyword evidence="14" id="KW-1185">Reference proteome</keyword>
<comment type="caution">
    <text evidence="13">The sequence shown here is derived from an EMBL/GenBank/DDBJ whole genome shotgun (WGS) entry which is preliminary data.</text>
</comment>
<dbReference type="Pfam" id="PF01201">
    <property type="entry name" value="Ribosomal_S8e"/>
    <property type="match status" value="1"/>
</dbReference>
<feature type="domain" description="SPX" evidence="12">
    <location>
        <begin position="1"/>
        <end position="267"/>
    </location>
</feature>
<evidence type="ECO:0000313" key="13">
    <source>
        <dbReference type="EMBL" id="RCH93886.1"/>
    </source>
</evidence>
<evidence type="ECO:0000256" key="5">
    <source>
        <dbReference type="ARBA" id="ARBA00022771"/>
    </source>
</evidence>
<comment type="function">
    <text evidence="1">Component of the ribosome, a large ribonucleoprotein complex responsible for the synthesis of proteins in the cell. The small ribosomal subunit (SSU) binds messenger RNAs (mRNAs) and translates the encoded message by selecting cognate aminoacyl-transfer RNA (tRNA) molecules. The large subunit (LSU) contains the ribosomal catalytic site termed the peptidyl transferase center (PTC), which catalyzes the formation of peptide bonds, thereby polymerizing the amino acids delivered by tRNAs into a polypeptide chain. The nascent polypeptides leave the ribosome through a tunnel in the LSU and interact with protein factors that function in enzymatic processing, targeting, and the membrane insertion of nascent chains at the exit of the ribosomal tunnel.</text>
</comment>
<evidence type="ECO:0000256" key="6">
    <source>
        <dbReference type="ARBA" id="ARBA00022833"/>
    </source>
</evidence>
<sequence length="793" mass="90803">MKFGKQIETAAYELPADWRPYLIHYKILKKLIRLVVDELESRGLSTKWISTLDTKEAMKLDYSLDGNVENPHPCIKITVDDPTSIPPSGEPILLKLIPETQPISTQPLSIKIELVRDSEFFHRLLHELSHAAALHDTEKRRFLGNINDLEGQLTVAASPHKSDLYVWREIFHLYVEAAIFKDMCDKQESCKRSQERLQWFTEELSRMNLANKLSSKRSRAALTMFLSINTQLVQFKQFQSLNQTAMTKILKKHDKRSGLCATSEFSTFAKNNAVFLEGILTSLFNAVQARIITIVPQPDDYDCPVCYSIAWRPIRLQCGHVFCVRCLIKAHRKQLYDCPVCRMEFAVGSADAKNLDQSLQNFMLLYFPKEIKEKRKENEREQAALNKQKVCTKRYNSTLYPSRPHITTATTQVAARDNNCISRDSRHKRSATGARRAQYRKKRKFELGRQSANTKLGSKRIHLVRVRGGNYKRRALRLDSGNFSWGSEGISRKTRVLTVVYNASNNELVRTNTLVKGAVIQVDATPFRQWYESHYAIGLGKQKATENTETEKKSKAVQKKIEARAATAAIDPLLNDQFNAGRLYAVIASRPGQSGRCDGYILEGKELEFYIRKIKSAEQQKVTKNPMRNLKIEKLVLNICVGESGDRLTRAAKVLEQLTGQTPVYSKARYTVRTFSIRRNEKIAVHVTVRGPKAEEILERGLKVKEYELKTRNFSDTGNFGFGIDEHIDLGIKYDPSIGIYGMDYYVVMGRPGYRVSRRKHCKAKVGVTHRIKKEESIEWFKNRFDGVVSNKD</sequence>
<feature type="domain" description="RING-type" evidence="11">
    <location>
        <begin position="303"/>
        <end position="342"/>
    </location>
</feature>
<dbReference type="SUPFAM" id="SSF55282">
    <property type="entry name" value="RL5-like"/>
    <property type="match status" value="1"/>
</dbReference>
<dbReference type="PROSITE" id="PS50089">
    <property type="entry name" value="ZF_RING_2"/>
    <property type="match status" value="1"/>
</dbReference>
<dbReference type="Gene3D" id="3.30.40.10">
    <property type="entry name" value="Zinc/RING finger domain, C3HC4 (zinc finger)"/>
    <property type="match status" value="1"/>
</dbReference>